<organism evidence="1 2">
    <name type="scientific">Galbibacter marinus</name>
    <dbReference type="NCBI Taxonomy" id="555500"/>
    <lineage>
        <taxon>Bacteria</taxon>
        <taxon>Pseudomonadati</taxon>
        <taxon>Bacteroidota</taxon>
        <taxon>Flavobacteriia</taxon>
        <taxon>Flavobacteriales</taxon>
        <taxon>Flavobacteriaceae</taxon>
        <taxon>Galbibacter</taxon>
    </lineage>
</organism>
<dbReference type="GO" id="GO:0032259">
    <property type="term" value="P:methylation"/>
    <property type="evidence" value="ECO:0007669"/>
    <property type="project" value="UniProtKB-KW"/>
</dbReference>
<dbReference type="eggNOG" id="COG2189">
    <property type="taxonomic scope" value="Bacteria"/>
</dbReference>
<name>K2PR83_9FLAO</name>
<keyword evidence="2" id="KW-1185">Reference proteome</keyword>
<keyword evidence="1" id="KW-0489">Methyltransferase</keyword>
<sequence length="70" mass="8175">MIKTYNKDGHIIYNGDAIQVLESKIEDKSIDLIFVDPPYNIGKDFNGRKDKWNTDLFADHATVRVFNRLF</sequence>
<dbReference type="Gene3D" id="3.40.50.150">
    <property type="entry name" value="Vaccinia Virus protein VP39"/>
    <property type="match status" value="1"/>
</dbReference>
<dbReference type="GO" id="GO:0003676">
    <property type="term" value="F:nucleic acid binding"/>
    <property type="evidence" value="ECO:0007669"/>
    <property type="project" value="InterPro"/>
</dbReference>
<dbReference type="InterPro" id="IPR002052">
    <property type="entry name" value="DNA_methylase_N6_adenine_CS"/>
</dbReference>
<protein>
    <submittedName>
        <fullName evidence="1">Methyltransferase</fullName>
        <ecNumber evidence="1">2.1.1.72</ecNumber>
    </submittedName>
</protein>
<dbReference type="STRING" id="555500.I215_14311"/>
<comment type="caution">
    <text evidence="1">The sequence shown here is derived from an EMBL/GenBank/DDBJ whole genome shotgun (WGS) entry which is preliminary data.</text>
</comment>
<dbReference type="InterPro" id="IPR029063">
    <property type="entry name" value="SAM-dependent_MTases_sf"/>
</dbReference>
<gene>
    <name evidence="1" type="ORF">I215_14311</name>
</gene>
<dbReference type="PROSITE" id="PS00092">
    <property type="entry name" value="N6_MTASE"/>
    <property type="match status" value="1"/>
</dbReference>
<accession>K2PR83</accession>
<dbReference type="SUPFAM" id="SSF53335">
    <property type="entry name" value="S-adenosyl-L-methionine-dependent methyltransferases"/>
    <property type="match status" value="1"/>
</dbReference>
<dbReference type="OrthoDB" id="9800801at2"/>
<evidence type="ECO:0000313" key="1">
    <source>
        <dbReference type="EMBL" id="EKF54049.1"/>
    </source>
</evidence>
<dbReference type="EMBL" id="AMSG01000033">
    <property type="protein sequence ID" value="EKF54049.1"/>
    <property type="molecule type" value="Genomic_DNA"/>
</dbReference>
<keyword evidence="1" id="KW-0808">Transferase</keyword>
<dbReference type="GO" id="GO:0009007">
    <property type="term" value="F:site-specific DNA-methyltransferase (adenine-specific) activity"/>
    <property type="evidence" value="ECO:0007669"/>
    <property type="project" value="UniProtKB-EC"/>
</dbReference>
<dbReference type="Proteomes" id="UP000007364">
    <property type="component" value="Unassembled WGS sequence"/>
</dbReference>
<reference evidence="1 2" key="1">
    <citation type="journal article" date="2012" name="J. Bacteriol.">
        <title>Genome Sequence of Galbibacter marinum Type Strain ck-I2-15.</title>
        <authorList>
            <person name="Lai Q."/>
            <person name="Li C."/>
            <person name="Shao Z."/>
        </authorList>
    </citation>
    <scope>NUCLEOTIDE SEQUENCE [LARGE SCALE GENOMIC DNA]</scope>
    <source>
        <strain evidence="2">ck-I2-15</strain>
    </source>
</reference>
<dbReference type="EC" id="2.1.1.72" evidence="1"/>
<proteinExistence type="predicted"/>
<evidence type="ECO:0000313" key="2">
    <source>
        <dbReference type="Proteomes" id="UP000007364"/>
    </source>
</evidence>
<dbReference type="AlphaFoldDB" id="K2PR83"/>